<accession>A0A8T0ISE8</accession>
<evidence type="ECO:0000313" key="2">
    <source>
        <dbReference type="Proteomes" id="UP000822688"/>
    </source>
</evidence>
<sequence>MQVSLFLVSFDLFHNKLWMNLSSFGSTGVKRRLQGSFSCSINLSWTVCLSWSNGSFRANLNYVNMLLLWYNGWLSVVCDTNGAVSNMISRCRCYTPGSDAFVYLHHQLHSLSQGDSN</sequence>
<name>A0A8T0ISE8_CERPU</name>
<evidence type="ECO:0000313" key="1">
    <source>
        <dbReference type="EMBL" id="KAG0586017.1"/>
    </source>
</evidence>
<protein>
    <submittedName>
        <fullName evidence="1">Uncharacterized protein</fullName>
    </submittedName>
</protein>
<organism evidence="1 2">
    <name type="scientific">Ceratodon purpureus</name>
    <name type="common">Fire moss</name>
    <name type="synonym">Dicranum purpureum</name>
    <dbReference type="NCBI Taxonomy" id="3225"/>
    <lineage>
        <taxon>Eukaryota</taxon>
        <taxon>Viridiplantae</taxon>
        <taxon>Streptophyta</taxon>
        <taxon>Embryophyta</taxon>
        <taxon>Bryophyta</taxon>
        <taxon>Bryophytina</taxon>
        <taxon>Bryopsida</taxon>
        <taxon>Dicranidae</taxon>
        <taxon>Pseudoditrichales</taxon>
        <taxon>Ditrichaceae</taxon>
        <taxon>Ceratodon</taxon>
    </lineage>
</organism>
<dbReference type="EMBL" id="CM026422">
    <property type="protein sequence ID" value="KAG0586017.1"/>
    <property type="molecule type" value="Genomic_DNA"/>
</dbReference>
<reference evidence="1" key="1">
    <citation type="submission" date="2020-06" db="EMBL/GenBank/DDBJ databases">
        <title>WGS assembly of Ceratodon purpureus strain R40.</title>
        <authorList>
            <person name="Carey S.B."/>
            <person name="Jenkins J."/>
            <person name="Shu S."/>
            <person name="Lovell J.T."/>
            <person name="Sreedasyam A."/>
            <person name="Maumus F."/>
            <person name="Tiley G.P."/>
            <person name="Fernandez-Pozo N."/>
            <person name="Barry K."/>
            <person name="Chen C."/>
            <person name="Wang M."/>
            <person name="Lipzen A."/>
            <person name="Daum C."/>
            <person name="Saski C.A."/>
            <person name="Payton A.C."/>
            <person name="Mcbreen J.C."/>
            <person name="Conrad R.E."/>
            <person name="Kollar L.M."/>
            <person name="Olsson S."/>
            <person name="Huttunen S."/>
            <person name="Landis J.B."/>
            <person name="Wickett N.J."/>
            <person name="Johnson M.G."/>
            <person name="Rensing S.A."/>
            <person name="Grimwood J."/>
            <person name="Schmutz J."/>
            <person name="Mcdaniel S.F."/>
        </authorList>
    </citation>
    <scope>NUCLEOTIDE SEQUENCE</scope>
    <source>
        <strain evidence="1">R40</strain>
    </source>
</reference>
<dbReference type="AlphaFoldDB" id="A0A8T0ISE8"/>
<comment type="caution">
    <text evidence="1">The sequence shown here is derived from an EMBL/GenBank/DDBJ whole genome shotgun (WGS) entry which is preliminary data.</text>
</comment>
<proteinExistence type="predicted"/>
<keyword evidence="2" id="KW-1185">Reference proteome</keyword>
<gene>
    <name evidence="1" type="ORF">KC19_2G057100</name>
</gene>
<dbReference type="Proteomes" id="UP000822688">
    <property type="component" value="Chromosome 2"/>
</dbReference>